<organism evidence="3">
    <name type="scientific">Camponotus floridanus</name>
    <name type="common">Florida carpenter ant</name>
    <dbReference type="NCBI Taxonomy" id="104421"/>
    <lineage>
        <taxon>Eukaryota</taxon>
        <taxon>Metazoa</taxon>
        <taxon>Ecdysozoa</taxon>
        <taxon>Arthropoda</taxon>
        <taxon>Hexapoda</taxon>
        <taxon>Insecta</taxon>
        <taxon>Pterygota</taxon>
        <taxon>Neoptera</taxon>
        <taxon>Endopterygota</taxon>
        <taxon>Hymenoptera</taxon>
        <taxon>Apocrita</taxon>
        <taxon>Aculeata</taxon>
        <taxon>Formicoidea</taxon>
        <taxon>Formicidae</taxon>
        <taxon>Formicinae</taxon>
        <taxon>Camponotus</taxon>
    </lineage>
</organism>
<evidence type="ECO:0000313" key="3">
    <source>
        <dbReference type="Proteomes" id="UP000000311"/>
    </source>
</evidence>
<proteinExistence type="predicted"/>
<reference evidence="2 3" key="1">
    <citation type="journal article" date="2010" name="Science">
        <title>Genomic comparison of the ants Camponotus floridanus and Harpegnathos saltator.</title>
        <authorList>
            <person name="Bonasio R."/>
            <person name="Zhang G."/>
            <person name="Ye C."/>
            <person name="Mutti N.S."/>
            <person name="Fang X."/>
            <person name="Qin N."/>
            <person name="Donahue G."/>
            <person name="Yang P."/>
            <person name="Li Q."/>
            <person name="Li C."/>
            <person name="Zhang P."/>
            <person name="Huang Z."/>
            <person name="Berger S.L."/>
            <person name="Reinberg D."/>
            <person name="Wang J."/>
            <person name="Liebig J."/>
        </authorList>
    </citation>
    <scope>NUCLEOTIDE SEQUENCE [LARGE SCALE GENOMIC DNA]</scope>
    <source>
        <strain evidence="3">C129</strain>
    </source>
</reference>
<dbReference type="AlphaFoldDB" id="E2ALQ7"/>
<keyword evidence="3" id="KW-1185">Reference proteome</keyword>
<feature type="compositionally biased region" description="Low complexity" evidence="1">
    <location>
        <begin position="8"/>
        <end position="21"/>
    </location>
</feature>
<accession>E2ALQ7</accession>
<protein>
    <submittedName>
        <fullName evidence="2">Uncharacterized protein</fullName>
    </submittedName>
</protein>
<feature type="compositionally biased region" description="Gly residues" evidence="1">
    <location>
        <begin position="22"/>
        <end position="32"/>
    </location>
</feature>
<sequence length="167" mass="17963">MDYRLERSGGSSSIRSPASDSNGGGGGGGGGEPVSAAGRAAKRGEDDGKKGRERRLRSWVIRLGYGGGPAASREDGYPLFESRNAPDEKCTRLKFTARKKGASDLEAYQIVIVGNRRLIYHGNASYPYLLSTVSPLGVFNYYHSHFCASRTMATSTSLFLETRGFAV</sequence>
<evidence type="ECO:0000256" key="1">
    <source>
        <dbReference type="SAM" id="MobiDB-lite"/>
    </source>
</evidence>
<dbReference type="EMBL" id="GL440609">
    <property type="protein sequence ID" value="EFN65666.1"/>
    <property type="molecule type" value="Genomic_DNA"/>
</dbReference>
<dbReference type="Proteomes" id="UP000000311">
    <property type="component" value="Unassembled WGS sequence"/>
</dbReference>
<feature type="region of interest" description="Disordered" evidence="1">
    <location>
        <begin position="1"/>
        <end position="52"/>
    </location>
</feature>
<gene>
    <name evidence="2" type="ORF">EAG_10923</name>
</gene>
<name>E2ALQ7_CAMFO</name>
<evidence type="ECO:0000313" key="2">
    <source>
        <dbReference type="EMBL" id="EFN65666.1"/>
    </source>
</evidence>
<dbReference type="InParanoid" id="E2ALQ7"/>